<accession>A0ABN9H5W5</accession>
<evidence type="ECO:0000313" key="1">
    <source>
        <dbReference type="EMBL" id="CAI9616088.1"/>
    </source>
</evidence>
<evidence type="ECO:0000313" key="2">
    <source>
        <dbReference type="Proteomes" id="UP001162483"/>
    </source>
</evidence>
<gene>
    <name evidence="1" type="ORF">SPARVUS_LOCUS15321760</name>
</gene>
<sequence>YWGCSQGVGLFPGNFFSVLLRWLWDIPGFRSTIRPLIGGWPRFSCGLHNVGAGCIRCLFGLHHFRCGILHGPLEGFGCSAVALSQWPSVIQRFLGFANYYRKFIRNFSTLVK</sequence>
<feature type="non-terminal residue" evidence="1">
    <location>
        <position position="1"/>
    </location>
</feature>
<dbReference type="InterPro" id="IPR043128">
    <property type="entry name" value="Rev_trsase/Diguanyl_cyclase"/>
</dbReference>
<organism evidence="1 2">
    <name type="scientific">Staurois parvus</name>
    <dbReference type="NCBI Taxonomy" id="386267"/>
    <lineage>
        <taxon>Eukaryota</taxon>
        <taxon>Metazoa</taxon>
        <taxon>Chordata</taxon>
        <taxon>Craniata</taxon>
        <taxon>Vertebrata</taxon>
        <taxon>Euteleostomi</taxon>
        <taxon>Amphibia</taxon>
        <taxon>Batrachia</taxon>
        <taxon>Anura</taxon>
        <taxon>Neobatrachia</taxon>
        <taxon>Ranoidea</taxon>
        <taxon>Ranidae</taxon>
        <taxon>Staurois</taxon>
    </lineage>
</organism>
<protein>
    <submittedName>
        <fullName evidence="1">Uncharacterized protein</fullName>
    </submittedName>
</protein>
<dbReference type="Gene3D" id="3.30.70.270">
    <property type="match status" value="1"/>
</dbReference>
<name>A0ABN9H5W5_9NEOB</name>
<proteinExistence type="predicted"/>
<dbReference type="EMBL" id="CATNWA010019976">
    <property type="protein sequence ID" value="CAI9616088.1"/>
    <property type="molecule type" value="Genomic_DNA"/>
</dbReference>
<reference evidence="1" key="1">
    <citation type="submission" date="2023-05" db="EMBL/GenBank/DDBJ databases">
        <authorList>
            <person name="Stuckert A."/>
        </authorList>
    </citation>
    <scope>NUCLEOTIDE SEQUENCE</scope>
</reference>
<keyword evidence="2" id="KW-1185">Reference proteome</keyword>
<feature type="non-terminal residue" evidence="1">
    <location>
        <position position="112"/>
    </location>
</feature>
<comment type="caution">
    <text evidence="1">The sequence shown here is derived from an EMBL/GenBank/DDBJ whole genome shotgun (WGS) entry which is preliminary data.</text>
</comment>
<dbReference type="Proteomes" id="UP001162483">
    <property type="component" value="Unassembled WGS sequence"/>
</dbReference>